<organism evidence="2 3">
    <name type="scientific">Proteus hauseri ATCC 700826</name>
    <dbReference type="NCBI Taxonomy" id="1354271"/>
    <lineage>
        <taxon>Bacteria</taxon>
        <taxon>Pseudomonadati</taxon>
        <taxon>Pseudomonadota</taxon>
        <taxon>Gammaproteobacteria</taxon>
        <taxon>Enterobacterales</taxon>
        <taxon>Morganellaceae</taxon>
        <taxon>Proteus</taxon>
    </lineage>
</organism>
<accession>A0AAJ3LSC1</accession>
<evidence type="ECO:0000256" key="1">
    <source>
        <dbReference type="ARBA" id="ARBA00008525"/>
    </source>
</evidence>
<evidence type="ECO:0000313" key="2">
    <source>
        <dbReference type="EMBL" id="OAT44860.1"/>
    </source>
</evidence>
<comment type="caution">
    <text evidence="2">The sequence shown here is derived from an EMBL/GenBank/DDBJ whole genome shotgun (WGS) entry which is preliminary data.</text>
</comment>
<keyword evidence="3" id="KW-1185">Reference proteome</keyword>
<dbReference type="AlphaFoldDB" id="A0AAJ3LSC1"/>
<name>A0AAJ3LSC1_PROHU</name>
<evidence type="ECO:0000313" key="3">
    <source>
        <dbReference type="Proteomes" id="UP000078250"/>
    </source>
</evidence>
<sequence length="196" mass="22225">MTSKKRSLPYFKYHPEPLKTEAFLTGNTVICDSCGKETDIYYASPFYSVEDVDVLCPWCIADGSASKTFNGEFQDSASIEGGETLYDDEGEYCGSTLPQISQDALDELTKRTPGYHGWQQEHWLIHCGEPCAFIGYVEWKDIANKLEQFVCLEQDINNIGFELSDLPDRLWSDGACQGYLFKCCCCNKLRLHIDFS</sequence>
<dbReference type="Pfam" id="PF03691">
    <property type="entry name" value="UPF0167"/>
    <property type="match status" value="1"/>
</dbReference>
<gene>
    <name evidence="2" type="ORF">M997_3378</name>
</gene>
<protein>
    <submittedName>
        <fullName evidence="2">Colicin E2 tolerance protein CbrC-like protein</fullName>
    </submittedName>
</protein>
<comment type="similarity">
    <text evidence="1">Belongs to the UPF0167 family.</text>
</comment>
<dbReference type="NCBIfam" id="NF040891">
    <property type="entry name" value="colicin_tol_CbrC"/>
    <property type="match status" value="1"/>
</dbReference>
<dbReference type="Proteomes" id="UP000078250">
    <property type="component" value="Unassembled WGS sequence"/>
</dbReference>
<dbReference type="RefSeq" id="WP_064721272.1">
    <property type="nucleotide sequence ID" value="NZ_LXEV01000037.1"/>
</dbReference>
<proteinExistence type="inferred from homology"/>
<dbReference type="InterPro" id="IPR005363">
    <property type="entry name" value="UPF0167"/>
</dbReference>
<reference evidence="2 3" key="1">
    <citation type="submission" date="2016-04" db="EMBL/GenBank/DDBJ databases">
        <title>ATOL: Assembling a taxonomically balanced genome-scale reconstruction of the evolutionary history of the Enterobacteriaceae.</title>
        <authorList>
            <person name="Plunkett G.III."/>
            <person name="Neeno-Eckwall E.C."/>
            <person name="Glasner J.D."/>
            <person name="Perna N.T."/>
        </authorList>
    </citation>
    <scope>NUCLEOTIDE SEQUENCE [LARGE SCALE GENOMIC DNA]</scope>
    <source>
        <strain evidence="2 3">ATCC 700826</strain>
    </source>
</reference>
<dbReference type="EMBL" id="LXEV01000037">
    <property type="protein sequence ID" value="OAT44860.1"/>
    <property type="molecule type" value="Genomic_DNA"/>
</dbReference>
<dbReference type="InterPro" id="IPR054918">
    <property type="entry name" value="UPF0167_CbrC"/>
</dbReference>